<dbReference type="SMART" id="SM00942">
    <property type="entry name" value="PriCT_1"/>
    <property type="match status" value="1"/>
</dbReference>
<organism evidence="2 3">
    <name type="scientific">Staphylococcus debuckii</name>
    <dbReference type="NCBI Taxonomy" id="2044912"/>
    <lineage>
        <taxon>Bacteria</taxon>
        <taxon>Bacillati</taxon>
        <taxon>Bacillota</taxon>
        <taxon>Bacilli</taxon>
        <taxon>Bacillales</taxon>
        <taxon>Staphylococcaceae</taxon>
        <taxon>Staphylococcus</taxon>
    </lineage>
</organism>
<gene>
    <name evidence="2" type="ORF">AADA34_05770</name>
</gene>
<evidence type="ECO:0000313" key="2">
    <source>
        <dbReference type="EMBL" id="MEL0538244.1"/>
    </source>
</evidence>
<keyword evidence="3" id="KW-1185">Reference proteome</keyword>
<comment type="caution">
    <text evidence="2">The sequence shown here is derived from an EMBL/GenBank/DDBJ whole genome shotgun (WGS) entry which is preliminary data.</text>
</comment>
<sequence>MNKINLEYDVQVSIVWYDSLDASSFKQFSQPKWNELVNRLSIPQININKYSRGVAVYGDLADSGKGKKYRADNNVIYRNVLVLDYDDISDLKALNEAFKTHLGAFSYFWHTSYSHHTEAPRLRLFIPLNERINGEDYRKYTKVLASKIGHKVDEGSYQPSRAMALPVIKDKSCAFVYRYNDAPILDCSTIEGWANEFKQEDTPITVSYKAKRGSTYWRDIAFGVAEGGRNQALASIIGHLLRRHVDGHLVYGLALAWGKNCSPPMHEKEITKTFNSILRIHLRKKEEKNG</sequence>
<reference evidence="2 3" key="1">
    <citation type="submission" date="2024-04" db="EMBL/GenBank/DDBJ databases">
        <title>Staphylococcus debuckii a clinical isolate.</title>
        <authorList>
            <person name="Magnan C."/>
            <person name="Plumet L."/>
            <person name="Morsli M."/>
            <person name="Molle V."/>
            <person name="Lavigne J.-P."/>
        </authorList>
    </citation>
    <scope>NUCLEOTIDE SEQUENCE [LARGE SCALE GENOMIC DNA]</scope>
    <source>
        <strain evidence="2 3">NSD001</strain>
    </source>
</reference>
<feature type="domain" description="Primase C-terminal 1" evidence="1">
    <location>
        <begin position="219"/>
        <end position="283"/>
    </location>
</feature>
<protein>
    <submittedName>
        <fullName evidence="2">Primase alpha helix C-terminal domain-containing protein</fullName>
    </submittedName>
</protein>
<dbReference type="Pfam" id="PF08708">
    <property type="entry name" value="PriCT_1"/>
    <property type="match status" value="1"/>
</dbReference>
<accession>A0ABU9EY87</accession>
<dbReference type="Proteomes" id="UP001380601">
    <property type="component" value="Unassembled WGS sequence"/>
</dbReference>
<evidence type="ECO:0000259" key="1">
    <source>
        <dbReference type="SMART" id="SM00942"/>
    </source>
</evidence>
<proteinExistence type="predicted"/>
<dbReference type="RefSeq" id="WP_341611771.1">
    <property type="nucleotide sequence ID" value="NZ_JBBWSC010000005.1"/>
</dbReference>
<name>A0ABU9EY87_9STAP</name>
<dbReference type="InterPro" id="IPR014820">
    <property type="entry name" value="PriCT_1"/>
</dbReference>
<dbReference type="EMBL" id="JBBWSC010000005">
    <property type="protein sequence ID" value="MEL0538244.1"/>
    <property type="molecule type" value="Genomic_DNA"/>
</dbReference>
<evidence type="ECO:0000313" key="3">
    <source>
        <dbReference type="Proteomes" id="UP001380601"/>
    </source>
</evidence>